<dbReference type="AlphaFoldDB" id="B0MYQ7"/>
<dbReference type="GeneID" id="73802733"/>
<evidence type="ECO:0008006" key="3">
    <source>
        <dbReference type="Google" id="ProtNLM"/>
    </source>
</evidence>
<sequence>MGKTININNLSKEEINSFYDFVCDYELNIKNKYGNYNLNDTKLIAFCATNHIALKNKRSKLPYLFWFSTHQDKRTKINDKAHHLMRHIRNAFAHGLIKKEGKNFTFQDYSTIGTQTMGGHIRCDLFWAMLDLLKHTKL</sequence>
<comment type="caution">
    <text evidence="1">The sequence shown here is derived from an EMBL/GenBank/DDBJ whole genome shotgun (WGS) entry which is preliminary data.</text>
</comment>
<gene>
    <name evidence="1" type="ORF">ALIPUT_02274</name>
</gene>
<dbReference type="EMBL" id="ABFK02000020">
    <property type="protein sequence ID" value="EDS02743.1"/>
    <property type="molecule type" value="Genomic_DNA"/>
</dbReference>
<dbReference type="OrthoDB" id="1100900at2"/>
<name>B0MYQ7_9BACT</name>
<reference evidence="1" key="1">
    <citation type="submission" date="2007-10" db="EMBL/GenBank/DDBJ databases">
        <authorList>
            <person name="Fulton L."/>
            <person name="Clifton S."/>
            <person name="Fulton B."/>
            <person name="Xu J."/>
            <person name="Minx P."/>
            <person name="Pepin K.H."/>
            <person name="Johnson M."/>
            <person name="Thiruvilangam P."/>
            <person name="Bhonagiri V."/>
            <person name="Nash W.E."/>
            <person name="Mardis E.R."/>
            <person name="Wilson R.K."/>
        </authorList>
    </citation>
    <scope>NUCLEOTIDE SEQUENCE [LARGE SCALE GENOMIC DNA]</scope>
    <source>
        <strain evidence="1">DSM 17216</strain>
    </source>
</reference>
<organism evidence="1 2">
    <name type="scientific">Alistipes putredinis DSM 17216</name>
    <dbReference type="NCBI Taxonomy" id="445970"/>
    <lineage>
        <taxon>Bacteria</taxon>
        <taxon>Pseudomonadati</taxon>
        <taxon>Bacteroidota</taxon>
        <taxon>Bacteroidia</taxon>
        <taxon>Bacteroidales</taxon>
        <taxon>Rikenellaceae</taxon>
        <taxon>Alistipes</taxon>
    </lineage>
</organism>
<keyword evidence="2" id="KW-1185">Reference proteome</keyword>
<protein>
    <recommendedName>
        <fullName evidence="3">pEK499-p136 HEPN domain-containing protein</fullName>
    </recommendedName>
</protein>
<evidence type="ECO:0000313" key="1">
    <source>
        <dbReference type="EMBL" id="EDS02743.1"/>
    </source>
</evidence>
<proteinExistence type="predicted"/>
<dbReference type="RefSeq" id="WP_004328324.1">
    <property type="nucleotide sequence ID" value="NZ_DS499577.1"/>
</dbReference>
<dbReference type="HOGENOM" id="CLU_1850939_0_0_10"/>
<evidence type="ECO:0000313" key="2">
    <source>
        <dbReference type="Proteomes" id="UP000005819"/>
    </source>
</evidence>
<dbReference type="Proteomes" id="UP000005819">
    <property type="component" value="Unassembled WGS sequence"/>
</dbReference>
<reference evidence="1" key="2">
    <citation type="submission" date="2013-09" db="EMBL/GenBank/DDBJ databases">
        <title>Draft genome sequence of Alistipes putredinis (DSM 17216).</title>
        <authorList>
            <person name="Sudarsanam P."/>
            <person name="Ley R."/>
            <person name="Guruge J."/>
            <person name="Turnbaugh P.J."/>
            <person name="Mahowald M."/>
            <person name="Liep D."/>
            <person name="Gordon J."/>
        </authorList>
    </citation>
    <scope>NUCLEOTIDE SEQUENCE</scope>
    <source>
        <strain evidence="1">DSM 17216</strain>
    </source>
</reference>
<accession>B0MYQ7</accession>